<evidence type="ECO:0000256" key="5">
    <source>
        <dbReference type="SAM" id="Coils"/>
    </source>
</evidence>
<evidence type="ECO:0000256" key="4">
    <source>
        <dbReference type="PROSITE-ProRule" id="PRU00277"/>
    </source>
</evidence>
<dbReference type="SUPFAM" id="SSF54534">
    <property type="entry name" value="FKBP-like"/>
    <property type="match status" value="1"/>
</dbReference>
<keyword evidence="7" id="KW-0732">Signal</keyword>
<feature type="domain" description="PPIase FKBP-type" evidence="8">
    <location>
        <begin position="268"/>
        <end position="328"/>
    </location>
</feature>
<evidence type="ECO:0000313" key="10">
    <source>
        <dbReference type="Proteomes" id="UP000198975"/>
    </source>
</evidence>
<dbReference type="InterPro" id="IPR000774">
    <property type="entry name" value="PPIase_FKBP_N"/>
</dbReference>
<accession>A0A1C4DFM0</accession>
<reference evidence="10" key="1">
    <citation type="submission" date="2016-08" db="EMBL/GenBank/DDBJ databases">
        <authorList>
            <person name="Varghese N."/>
            <person name="Submissions Spin"/>
        </authorList>
    </citation>
    <scope>NUCLEOTIDE SEQUENCE [LARGE SCALE GENOMIC DNA]</scope>
    <source>
        <strain evidence="10">REICA_082</strain>
    </source>
</reference>
<keyword evidence="3 4" id="KW-0697">Rotamase</keyword>
<evidence type="ECO:0000256" key="2">
    <source>
        <dbReference type="ARBA" id="ARBA00013194"/>
    </source>
</evidence>
<keyword evidence="4 9" id="KW-0413">Isomerase</keyword>
<feature type="chain" id="PRO_5008690471" description="peptidylprolyl isomerase" evidence="7">
    <location>
        <begin position="23"/>
        <end position="329"/>
    </location>
</feature>
<sequence>MKKQLLLTMGLLSVISFSRGYAAPTALLDRLMEDGIIRDEPVSLFPAREQTPVAAPSQQTPPTSAERVQPDDDNNARKKVTDQLARIATLEAKLQQSEAAKARAEQQIMALQAKQSATAPVFSLEANKGELARVNYAWGVWFAAKAQLESRALKDVGKAFVAQAFLQGVKDRFENHLQMRDSDIDRTLATLNKQINDARQREMTRNKKQGEQLLASAARQKGAVRESNGAVYLVENKGQGAMVKDSDTIRFKVDEKISTGQILSRGEVSHGRVSELPVVMRTGVKKLAVGGRVTMHVPGELAYGEEGIPGVVPPGVVSVITLDVLAIEP</sequence>
<feature type="region of interest" description="Disordered" evidence="6">
    <location>
        <begin position="50"/>
        <end position="75"/>
    </location>
</feature>
<dbReference type="EC" id="5.2.1.8" evidence="2 4"/>
<evidence type="ECO:0000256" key="1">
    <source>
        <dbReference type="ARBA" id="ARBA00000971"/>
    </source>
</evidence>
<dbReference type="Proteomes" id="UP000198975">
    <property type="component" value="Unassembled WGS sequence"/>
</dbReference>
<dbReference type="InterPro" id="IPR001179">
    <property type="entry name" value="PPIase_FKBP_dom"/>
</dbReference>
<dbReference type="EMBL" id="FMAY01000012">
    <property type="protein sequence ID" value="SCC30185.1"/>
    <property type="molecule type" value="Genomic_DNA"/>
</dbReference>
<keyword evidence="5" id="KW-0175">Coiled coil</keyword>
<dbReference type="AlphaFoldDB" id="A0A1C4DFM0"/>
<dbReference type="RefSeq" id="WP_088236630.1">
    <property type="nucleotide sequence ID" value="NZ_FMAY01000012.1"/>
</dbReference>
<dbReference type="GO" id="GO:0006457">
    <property type="term" value="P:protein folding"/>
    <property type="evidence" value="ECO:0007669"/>
    <property type="project" value="InterPro"/>
</dbReference>
<name>A0A1C4DFM0_9ENTR</name>
<dbReference type="Gene3D" id="3.10.50.40">
    <property type="match status" value="1"/>
</dbReference>
<organism evidence="9 10">
    <name type="scientific">Kosakonia oryzendophytica</name>
    <dbReference type="NCBI Taxonomy" id="1005665"/>
    <lineage>
        <taxon>Bacteria</taxon>
        <taxon>Pseudomonadati</taxon>
        <taxon>Pseudomonadota</taxon>
        <taxon>Gammaproteobacteria</taxon>
        <taxon>Enterobacterales</taxon>
        <taxon>Enterobacteriaceae</taxon>
        <taxon>Kosakonia</taxon>
    </lineage>
</organism>
<evidence type="ECO:0000313" key="9">
    <source>
        <dbReference type="EMBL" id="SCC30185.1"/>
    </source>
</evidence>
<protein>
    <recommendedName>
        <fullName evidence="2 4">peptidylprolyl isomerase</fullName>
        <ecNumber evidence="2 4">5.2.1.8</ecNumber>
    </recommendedName>
</protein>
<dbReference type="GO" id="GO:0003755">
    <property type="term" value="F:peptidyl-prolyl cis-trans isomerase activity"/>
    <property type="evidence" value="ECO:0007669"/>
    <property type="project" value="UniProtKB-KW"/>
</dbReference>
<dbReference type="Pfam" id="PF01346">
    <property type="entry name" value="FKBP_N"/>
    <property type="match status" value="1"/>
</dbReference>
<evidence type="ECO:0000256" key="7">
    <source>
        <dbReference type="SAM" id="SignalP"/>
    </source>
</evidence>
<evidence type="ECO:0000259" key="8">
    <source>
        <dbReference type="PROSITE" id="PS50059"/>
    </source>
</evidence>
<dbReference type="OrthoDB" id="8650394at2"/>
<evidence type="ECO:0000256" key="3">
    <source>
        <dbReference type="ARBA" id="ARBA00023110"/>
    </source>
</evidence>
<dbReference type="Gene3D" id="1.10.287.460">
    <property type="entry name" value="Peptidyl-prolyl cis-trans isomerase, FKBP-type, N-terminal domain"/>
    <property type="match status" value="1"/>
</dbReference>
<comment type="catalytic activity">
    <reaction evidence="1 4">
        <text>[protein]-peptidylproline (omega=180) = [protein]-peptidylproline (omega=0)</text>
        <dbReference type="Rhea" id="RHEA:16237"/>
        <dbReference type="Rhea" id="RHEA-COMP:10747"/>
        <dbReference type="Rhea" id="RHEA-COMP:10748"/>
        <dbReference type="ChEBI" id="CHEBI:83833"/>
        <dbReference type="ChEBI" id="CHEBI:83834"/>
        <dbReference type="EC" id="5.2.1.8"/>
    </reaction>
</comment>
<keyword evidence="10" id="KW-1185">Reference proteome</keyword>
<feature type="signal peptide" evidence="7">
    <location>
        <begin position="1"/>
        <end position="22"/>
    </location>
</feature>
<feature type="coiled-coil region" evidence="5">
    <location>
        <begin position="80"/>
        <end position="114"/>
    </location>
</feature>
<proteinExistence type="predicted"/>
<gene>
    <name evidence="9" type="ORF">GA0061071_11237</name>
</gene>
<dbReference type="PROSITE" id="PS50059">
    <property type="entry name" value="FKBP_PPIASE"/>
    <property type="match status" value="1"/>
</dbReference>
<dbReference type="InterPro" id="IPR036944">
    <property type="entry name" value="PPIase_FKBP_N_sf"/>
</dbReference>
<dbReference type="InterPro" id="IPR046357">
    <property type="entry name" value="PPIase_dom_sf"/>
</dbReference>
<evidence type="ECO:0000256" key="6">
    <source>
        <dbReference type="SAM" id="MobiDB-lite"/>
    </source>
</evidence>